<name>A0AA38UGK6_9AGAR</name>
<feature type="non-terminal residue" evidence="1">
    <location>
        <position position="1"/>
    </location>
</feature>
<reference evidence="1" key="1">
    <citation type="submission" date="2022-08" db="EMBL/GenBank/DDBJ databases">
        <authorList>
            <consortium name="DOE Joint Genome Institute"/>
            <person name="Min B."/>
            <person name="Riley R."/>
            <person name="Sierra-Patev S."/>
            <person name="Naranjo-Ortiz M."/>
            <person name="Looney B."/>
            <person name="Konkel Z."/>
            <person name="Slot J.C."/>
            <person name="Sakamoto Y."/>
            <person name="Steenwyk J.L."/>
            <person name="Rokas A."/>
            <person name="Carro J."/>
            <person name="Camarero S."/>
            <person name="Ferreira P."/>
            <person name="Molpeceres G."/>
            <person name="Ruiz-Duenas F.J."/>
            <person name="Serrano A."/>
            <person name="Henrissat B."/>
            <person name="Drula E."/>
            <person name="Hughes K.W."/>
            <person name="Mata J.L."/>
            <person name="Ishikawa N.K."/>
            <person name="Vargas-Isla R."/>
            <person name="Ushijima S."/>
            <person name="Smith C.A."/>
            <person name="Ahrendt S."/>
            <person name="Andreopoulos W."/>
            <person name="He G."/>
            <person name="Labutti K."/>
            <person name="Lipzen A."/>
            <person name="Ng V."/>
            <person name="Sandor L."/>
            <person name="Barry K."/>
            <person name="Martinez A.T."/>
            <person name="Xiao Y."/>
            <person name="Gibbons J.G."/>
            <person name="Terashima K."/>
            <person name="Hibbett D.S."/>
            <person name="Grigoriev I.V."/>
        </authorList>
    </citation>
    <scope>NUCLEOTIDE SEQUENCE</scope>
    <source>
        <strain evidence="1">TFB9207</strain>
    </source>
</reference>
<accession>A0AA38UGK6</accession>
<sequence>MASLFPEGHGPLLPNFSSLLVKGPYPIACPVNLALSFPNRSVIILSACDKEDANNSLRASLQGLKLTGKISLQAGRVQIFYPPTAAHMALLLSTLQVIDTEHPISTSASTVPMYNPHQLKPPGPGLVIIHELSIYFNSIIEHSSSPSSSYLSLLARVVSLTSRLGASLAVFDKGVNVLKMPVHPSPNPHLEHLQAITPLLANFLELIIDFSEESVDGAVYRTTQNSIPTV</sequence>
<protein>
    <submittedName>
        <fullName evidence="1">Uncharacterized protein</fullName>
    </submittedName>
</protein>
<dbReference type="Proteomes" id="UP001163846">
    <property type="component" value="Unassembled WGS sequence"/>
</dbReference>
<organism evidence="1 2">
    <name type="scientific">Lentinula raphanica</name>
    <dbReference type="NCBI Taxonomy" id="153919"/>
    <lineage>
        <taxon>Eukaryota</taxon>
        <taxon>Fungi</taxon>
        <taxon>Dikarya</taxon>
        <taxon>Basidiomycota</taxon>
        <taxon>Agaricomycotina</taxon>
        <taxon>Agaricomycetes</taxon>
        <taxon>Agaricomycetidae</taxon>
        <taxon>Agaricales</taxon>
        <taxon>Marasmiineae</taxon>
        <taxon>Omphalotaceae</taxon>
        <taxon>Lentinula</taxon>
    </lineage>
</organism>
<keyword evidence="2" id="KW-1185">Reference proteome</keyword>
<gene>
    <name evidence="1" type="ORF">F5878DRAFT_611410</name>
</gene>
<dbReference type="AlphaFoldDB" id="A0AA38UGK6"/>
<comment type="caution">
    <text evidence="1">The sequence shown here is derived from an EMBL/GenBank/DDBJ whole genome shotgun (WGS) entry which is preliminary data.</text>
</comment>
<evidence type="ECO:0000313" key="1">
    <source>
        <dbReference type="EMBL" id="KAJ3841047.1"/>
    </source>
</evidence>
<evidence type="ECO:0000313" key="2">
    <source>
        <dbReference type="Proteomes" id="UP001163846"/>
    </source>
</evidence>
<dbReference type="EMBL" id="MU806054">
    <property type="protein sequence ID" value="KAJ3841047.1"/>
    <property type="molecule type" value="Genomic_DNA"/>
</dbReference>
<proteinExistence type="predicted"/>